<dbReference type="InterPro" id="IPR003593">
    <property type="entry name" value="AAA+_ATPase"/>
</dbReference>
<gene>
    <name evidence="9" type="ORF">SAMN05660337_2211</name>
</gene>
<evidence type="ECO:0000256" key="4">
    <source>
        <dbReference type="ARBA" id="ARBA00022475"/>
    </source>
</evidence>
<accession>A0A1G9HKW7</accession>
<dbReference type="Gene3D" id="3.40.50.300">
    <property type="entry name" value="P-loop containing nucleotide triphosphate hydrolases"/>
    <property type="match status" value="1"/>
</dbReference>
<dbReference type="GO" id="GO:0015833">
    <property type="term" value="P:peptide transport"/>
    <property type="evidence" value="ECO:0007669"/>
    <property type="project" value="InterPro"/>
</dbReference>
<dbReference type="OrthoDB" id="9809450at2"/>
<dbReference type="STRING" id="246191.SAMN05660337_2211"/>
<dbReference type="Pfam" id="PF08352">
    <property type="entry name" value="oligo_HPY"/>
    <property type="match status" value="1"/>
</dbReference>
<name>A0A1G9HKW7_9BACT</name>
<keyword evidence="10" id="KW-1185">Reference proteome</keyword>
<dbReference type="InterPro" id="IPR050388">
    <property type="entry name" value="ABC_Ni/Peptide_Import"/>
</dbReference>
<evidence type="ECO:0000256" key="3">
    <source>
        <dbReference type="ARBA" id="ARBA00022448"/>
    </source>
</evidence>
<keyword evidence="3" id="KW-0813">Transport</keyword>
<dbReference type="InterPro" id="IPR017871">
    <property type="entry name" value="ABC_transporter-like_CS"/>
</dbReference>
<evidence type="ECO:0000313" key="10">
    <source>
        <dbReference type="Proteomes" id="UP000199053"/>
    </source>
</evidence>
<dbReference type="InterPro" id="IPR013563">
    <property type="entry name" value="Oligopep_ABC_C"/>
</dbReference>
<keyword evidence="5" id="KW-0547">Nucleotide-binding</keyword>
<dbReference type="InterPro" id="IPR027417">
    <property type="entry name" value="P-loop_NTPase"/>
</dbReference>
<evidence type="ECO:0000259" key="8">
    <source>
        <dbReference type="PROSITE" id="PS50893"/>
    </source>
</evidence>
<dbReference type="CDD" id="cd03257">
    <property type="entry name" value="ABC_NikE_OppD_transporters"/>
    <property type="match status" value="1"/>
</dbReference>
<dbReference type="NCBIfam" id="TIGR01727">
    <property type="entry name" value="oligo_HPY"/>
    <property type="match status" value="1"/>
</dbReference>
<dbReference type="AlphaFoldDB" id="A0A1G9HKW7"/>
<evidence type="ECO:0000313" key="9">
    <source>
        <dbReference type="EMBL" id="SDL13569.1"/>
    </source>
</evidence>
<keyword evidence="4" id="KW-1003">Cell membrane</keyword>
<evidence type="ECO:0000256" key="7">
    <source>
        <dbReference type="ARBA" id="ARBA00023136"/>
    </source>
</evidence>
<dbReference type="PROSITE" id="PS00211">
    <property type="entry name" value="ABC_TRANSPORTER_1"/>
    <property type="match status" value="1"/>
</dbReference>
<organism evidence="9 10">
    <name type="scientific">Maridesulfovibrio ferrireducens</name>
    <dbReference type="NCBI Taxonomy" id="246191"/>
    <lineage>
        <taxon>Bacteria</taxon>
        <taxon>Pseudomonadati</taxon>
        <taxon>Thermodesulfobacteriota</taxon>
        <taxon>Desulfovibrionia</taxon>
        <taxon>Desulfovibrionales</taxon>
        <taxon>Desulfovibrionaceae</taxon>
        <taxon>Maridesulfovibrio</taxon>
    </lineage>
</organism>
<evidence type="ECO:0000256" key="2">
    <source>
        <dbReference type="ARBA" id="ARBA00005417"/>
    </source>
</evidence>
<comment type="subcellular location">
    <subcellularLocation>
        <location evidence="1">Cell inner membrane</location>
        <topology evidence="1">Peripheral membrane protein</topology>
    </subcellularLocation>
</comment>
<keyword evidence="7" id="KW-0472">Membrane</keyword>
<dbReference type="SUPFAM" id="SSF52540">
    <property type="entry name" value="P-loop containing nucleoside triphosphate hydrolases"/>
    <property type="match status" value="1"/>
</dbReference>
<dbReference type="Proteomes" id="UP000199053">
    <property type="component" value="Unassembled WGS sequence"/>
</dbReference>
<sequence length="320" mass="35141">MTAPILKIKNLTTSFATPNGIIRAVDNASLELGQGETLAVVGESGCGKTVLSLSIMGLIPDPPGRITEGQVVYQNQDLVQMTDKQMQKIRGNHLSMIFQEPMTSLNPVFKIGDQIGETLRLHKGLDQHEAEQAAIEALILVGIPNPQKRVNSFPHELSGGMRQRVMIAMALACNPEILIADEPTTALDVTIQAQILRLLDDMKKKMNGSIMLITHDLGVVARVASRVAVMYAGQLVECSNIYDLFKEPLHPYTQGLLASVPILGSRLELTPIPGNVPALNNLPEGCRFHPRCKFAFDKCKQQEPQLISKEGREIRCWLHA</sequence>
<dbReference type="PANTHER" id="PTHR43297:SF2">
    <property type="entry name" value="DIPEPTIDE TRANSPORT ATP-BINDING PROTEIN DPPD"/>
    <property type="match status" value="1"/>
</dbReference>
<dbReference type="PANTHER" id="PTHR43297">
    <property type="entry name" value="OLIGOPEPTIDE TRANSPORT ATP-BINDING PROTEIN APPD"/>
    <property type="match status" value="1"/>
</dbReference>
<dbReference type="RefSeq" id="WP_092161047.1">
    <property type="nucleotide sequence ID" value="NZ_FNGA01000003.1"/>
</dbReference>
<keyword evidence="6 9" id="KW-0067">ATP-binding</keyword>
<evidence type="ECO:0000256" key="6">
    <source>
        <dbReference type="ARBA" id="ARBA00022840"/>
    </source>
</evidence>
<dbReference type="FunFam" id="3.40.50.300:FF:000016">
    <property type="entry name" value="Oligopeptide ABC transporter ATP-binding component"/>
    <property type="match status" value="1"/>
</dbReference>
<proteinExistence type="inferred from homology"/>
<evidence type="ECO:0000256" key="5">
    <source>
        <dbReference type="ARBA" id="ARBA00022741"/>
    </source>
</evidence>
<comment type="similarity">
    <text evidence="2">Belongs to the ABC transporter superfamily.</text>
</comment>
<dbReference type="Pfam" id="PF00005">
    <property type="entry name" value="ABC_tran"/>
    <property type="match status" value="1"/>
</dbReference>
<dbReference type="GO" id="GO:0016887">
    <property type="term" value="F:ATP hydrolysis activity"/>
    <property type="evidence" value="ECO:0007669"/>
    <property type="project" value="InterPro"/>
</dbReference>
<evidence type="ECO:0000256" key="1">
    <source>
        <dbReference type="ARBA" id="ARBA00004417"/>
    </source>
</evidence>
<dbReference type="PROSITE" id="PS50893">
    <property type="entry name" value="ABC_TRANSPORTER_2"/>
    <property type="match status" value="1"/>
</dbReference>
<reference evidence="10" key="1">
    <citation type="submission" date="2016-10" db="EMBL/GenBank/DDBJ databases">
        <authorList>
            <person name="Varghese N."/>
            <person name="Submissions S."/>
        </authorList>
    </citation>
    <scope>NUCLEOTIDE SEQUENCE [LARGE SCALE GENOMIC DNA]</scope>
    <source>
        <strain evidence="10">DSM 16995</strain>
    </source>
</reference>
<dbReference type="SMART" id="SM00382">
    <property type="entry name" value="AAA"/>
    <property type="match status" value="1"/>
</dbReference>
<protein>
    <submittedName>
        <fullName evidence="9">Peptide/nickel transport system ATP-binding protein</fullName>
    </submittedName>
</protein>
<dbReference type="GO" id="GO:0005886">
    <property type="term" value="C:plasma membrane"/>
    <property type="evidence" value="ECO:0007669"/>
    <property type="project" value="UniProtKB-SubCell"/>
</dbReference>
<dbReference type="EMBL" id="FNGA01000003">
    <property type="protein sequence ID" value="SDL13569.1"/>
    <property type="molecule type" value="Genomic_DNA"/>
</dbReference>
<dbReference type="GO" id="GO:0005524">
    <property type="term" value="F:ATP binding"/>
    <property type="evidence" value="ECO:0007669"/>
    <property type="project" value="UniProtKB-KW"/>
</dbReference>
<dbReference type="InterPro" id="IPR003439">
    <property type="entry name" value="ABC_transporter-like_ATP-bd"/>
</dbReference>
<feature type="domain" description="ABC transporter" evidence="8">
    <location>
        <begin position="6"/>
        <end position="257"/>
    </location>
</feature>